<dbReference type="EMBL" id="JALLPB020000605">
    <property type="protein sequence ID" value="KAL3807637.1"/>
    <property type="molecule type" value="Genomic_DNA"/>
</dbReference>
<feature type="domain" description="DUF7726" evidence="2">
    <location>
        <begin position="293"/>
        <end position="360"/>
    </location>
</feature>
<feature type="region of interest" description="Disordered" evidence="1">
    <location>
        <begin position="205"/>
        <end position="272"/>
    </location>
</feature>
<organism evidence="3 4">
    <name type="scientific">Cyclostephanos tholiformis</name>
    <dbReference type="NCBI Taxonomy" id="382380"/>
    <lineage>
        <taxon>Eukaryota</taxon>
        <taxon>Sar</taxon>
        <taxon>Stramenopiles</taxon>
        <taxon>Ochrophyta</taxon>
        <taxon>Bacillariophyta</taxon>
        <taxon>Coscinodiscophyceae</taxon>
        <taxon>Thalassiosirophycidae</taxon>
        <taxon>Stephanodiscales</taxon>
        <taxon>Stephanodiscaceae</taxon>
        <taxon>Cyclostephanos</taxon>
    </lineage>
</organism>
<evidence type="ECO:0000313" key="3">
    <source>
        <dbReference type="EMBL" id="KAL3807637.1"/>
    </source>
</evidence>
<name>A0ABD3R5M4_9STRA</name>
<dbReference type="Pfam" id="PF24852">
    <property type="entry name" value="DUF7726"/>
    <property type="match status" value="1"/>
</dbReference>
<feature type="region of interest" description="Disordered" evidence="1">
    <location>
        <begin position="90"/>
        <end position="130"/>
    </location>
</feature>
<dbReference type="InterPro" id="IPR056143">
    <property type="entry name" value="DUF7726"/>
</dbReference>
<evidence type="ECO:0000313" key="4">
    <source>
        <dbReference type="Proteomes" id="UP001530377"/>
    </source>
</evidence>
<sequence length="417" mass="46262">MDANDPSEPPASPPACAVHASPAVVSNDVTAGTNEPTRRERTNTSNDDTKNTNDDGSGLVLSTDDYDPISCRAISFAAVESIATTKEVTAPTLPSPTATYDVESDDEEDDPWDREGWVPRTESGEQKSPNTIRNELQRYIDQCKADGSATTKTSIAQRLGINLISFSRFMNPRHYANQWSATRSGTYLAGARLLARLEREGEHRERRIGGKSIGAVDRGEATGGGKRKSTNSVDDDAIGPTKKARTDVAVDGGFGRNADAPPPRRERRVDERTRKAQELIRGVQAVEGANTTVIYDTCPEVVEGIKSFLRREGVTKKMLLRAMGNVNDNSMRKFFNGKDQDQRANVSYRAGYAFLEKLRLYEGRPKSEARLRNEAENPDGFSIVKERSKDIFTGLPIWKLAPHAEHLRKQWDKMRFE</sequence>
<proteinExistence type="predicted"/>
<reference evidence="3 4" key="1">
    <citation type="submission" date="2024-10" db="EMBL/GenBank/DDBJ databases">
        <title>Updated reference genomes for cyclostephanoid diatoms.</title>
        <authorList>
            <person name="Roberts W.R."/>
            <person name="Alverson A.J."/>
        </authorList>
    </citation>
    <scope>NUCLEOTIDE SEQUENCE [LARGE SCALE GENOMIC DNA]</scope>
    <source>
        <strain evidence="3 4">AJA228-03</strain>
    </source>
</reference>
<accession>A0ABD3R5M4</accession>
<dbReference type="AlphaFoldDB" id="A0ABD3R5M4"/>
<evidence type="ECO:0000259" key="2">
    <source>
        <dbReference type="Pfam" id="PF24852"/>
    </source>
</evidence>
<feature type="compositionally biased region" description="Acidic residues" evidence="1">
    <location>
        <begin position="102"/>
        <end position="112"/>
    </location>
</feature>
<feature type="compositionally biased region" description="Basic and acidic residues" evidence="1">
    <location>
        <begin position="262"/>
        <end position="272"/>
    </location>
</feature>
<feature type="region of interest" description="Disordered" evidence="1">
    <location>
        <begin position="1"/>
        <end position="64"/>
    </location>
</feature>
<keyword evidence="4" id="KW-1185">Reference proteome</keyword>
<gene>
    <name evidence="3" type="ORF">ACHAXA_004412</name>
</gene>
<dbReference type="PANTHER" id="PTHR42339">
    <property type="entry name" value="HISTONE H1"/>
    <property type="match status" value="1"/>
</dbReference>
<feature type="compositionally biased region" description="Basic and acidic residues" evidence="1">
    <location>
        <begin position="36"/>
        <end position="53"/>
    </location>
</feature>
<protein>
    <recommendedName>
        <fullName evidence="2">DUF7726 domain-containing protein</fullName>
    </recommendedName>
</protein>
<feature type="compositionally biased region" description="Basic and acidic residues" evidence="1">
    <location>
        <begin position="113"/>
        <end position="125"/>
    </location>
</feature>
<evidence type="ECO:0000256" key="1">
    <source>
        <dbReference type="SAM" id="MobiDB-lite"/>
    </source>
</evidence>
<dbReference type="Proteomes" id="UP001530377">
    <property type="component" value="Unassembled WGS sequence"/>
</dbReference>
<comment type="caution">
    <text evidence="3">The sequence shown here is derived from an EMBL/GenBank/DDBJ whole genome shotgun (WGS) entry which is preliminary data.</text>
</comment>
<dbReference type="PANTHER" id="PTHR42339:SF1">
    <property type="entry name" value="HISTONE H1"/>
    <property type="match status" value="1"/>
</dbReference>